<reference evidence="7 8" key="1">
    <citation type="submission" date="2014-06" db="EMBL/GenBank/DDBJ databases">
        <title>Evolutionary Origins and Diversification of the Mycorrhizal Mutualists.</title>
        <authorList>
            <consortium name="DOE Joint Genome Institute"/>
            <consortium name="Mycorrhizal Genomics Consortium"/>
            <person name="Kohler A."/>
            <person name="Kuo A."/>
            <person name="Nagy L.G."/>
            <person name="Floudas D."/>
            <person name="Copeland A."/>
            <person name="Barry K.W."/>
            <person name="Cichocki N."/>
            <person name="Veneault-Fourrey C."/>
            <person name="LaButti K."/>
            <person name="Lindquist E.A."/>
            <person name="Lipzen A."/>
            <person name="Lundell T."/>
            <person name="Morin E."/>
            <person name="Murat C."/>
            <person name="Riley R."/>
            <person name="Ohm R."/>
            <person name="Sun H."/>
            <person name="Tunlid A."/>
            <person name="Henrissat B."/>
            <person name="Grigoriev I.V."/>
            <person name="Hibbett D.S."/>
            <person name="Martin F."/>
        </authorList>
    </citation>
    <scope>NUCLEOTIDE SEQUENCE [LARGE SCALE GENOMIC DNA]</scope>
    <source>
        <strain evidence="7 8">SS14</strain>
    </source>
</reference>
<evidence type="ECO:0000256" key="2">
    <source>
        <dbReference type="ARBA" id="ARBA00022679"/>
    </source>
</evidence>
<dbReference type="PROSITE" id="PS50404">
    <property type="entry name" value="GST_NTER"/>
    <property type="match status" value="1"/>
</dbReference>
<evidence type="ECO:0000313" key="7">
    <source>
        <dbReference type="EMBL" id="KIJ25755.1"/>
    </source>
</evidence>
<dbReference type="InterPro" id="IPR010987">
    <property type="entry name" value="Glutathione-S-Trfase_C-like"/>
</dbReference>
<dbReference type="GO" id="GO:0005737">
    <property type="term" value="C:cytoplasm"/>
    <property type="evidence" value="ECO:0007669"/>
    <property type="project" value="TreeGrafter"/>
</dbReference>
<dbReference type="Pfam" id="PF02798">
    <property type="entry name" value="GST_N"/>
    <property type="match status" value="1"/>
</dbReference>
<evidence type="ECO:0000256" key="3">
    <source>
        <dbReference type="ARBA" id="ARBA00047960"/>
    </source>
</evidence>
<feature type="domain" description="GST N-terminal" evidence="5">
    <location>
        <begin position="1"/>
        <end position="65"/>
    </location>
</feature>
<dbReference type="Gene3D" id="3.40.30.10">
    <property type="entry name" value="Glutaredoxin"/>
    <property type="match status" value="1"/>
</dbReference>
<dbReference type="PANTHER" id="PTHR43900">
    <property type="entry name" value="GLUTATHIONE S-TRANSFERASE RHO"/>
    <property type="match status" value="1"/>
</dbReference>
<evidence type="ECO:0000259" key="5">
    <source>
        <dbReference type="PROSITE" id="PS50404"/>
    </source>
</evidence>
<dbReference type="InterPro" id="IPR040079">
    <property type="entry name" value="Glutathione_S-Trfase"/>
</dbReference>
<keyword evidence="8" id="KW-1185">Reference proteome</keyword>
<comment type="similarity">
    <text evidence="4">Belongs to the GST superfamily.</text>
</comment>
<evidence type="ECO:0000256" key="1">
    <source>
        <dbReference type="ARBA" id="ARBA00012452"/>
    </source>
</evidence>
<dbReference type="Proteomes" id="UP000054279">
    <property type="component" value="Unassembled WGS sequence"/>
</dbReference>
<sequence length="198" mass="22055">MVLKEKKVPYELIPVDLSKGEQKKPEYLETKQPFGLVPVLVDGDFTIFESRAISRYIATKYAGRGTPLLPPANDIVKVGKFEQAASIETANFDPFASGIASELVFKVRSGKKPDHNRVEALNATLDAKLDGYERILAKQKYLAGNDVTLADLFHLPYGTMITKNLAFEVLTKASRPNVARWWRDISSREAWLAVEDGA</sequence>
<dbReference type="Gene3D" id="1.20.1050.10">
    <property type="match status" value="1"/>
</dbReference>
<comment type="catalytic activity">
    <reaction evidence="3">
        <text>RX + glutathione = an S-substituted glutathione + a halide anion + H(+)</text>
        <dbReference type="Rhea" id="RHEA:16437"/>
        <dbReference type="ChEBI" id="CHEBI:15378"/>
        <dbReference type="ChEBI" id="CHEBI:16042"/>
        <dbReference type="ChEBI" id="CHEBI:17792"/>
        <dbReference type="ChEBI" id="CHEBI:57925"/>
        <dbReference type="ChEBI" id="CHEBI:90779"/>
        <dbReference type="EC" id="2.5.1.18"/>
    </reaction>
</comment>
<evidence type="ECO:0000313" key="8">
    <source>
        <dbReference type="Proteomes" id="UP000054279"/>
    </source>
</evidence>
<dbReference type="EC" id="2.5.1.18" evidence="1"/>
<dbReference type="SFLD" id="SFLDS00019">
    <property type="entry name" value="Glutathione_Transferase_(cytos"/>
    <property type="match status" value="1"/>
</dbReference>
<dbReference type="AlphaFoldDB" id="A0A0C9UKG8"/>
<dbReference type="InterPro" id="IPR004046">
    <property type="entry name" value="GST_C"/>
</dbReference>
<dbReference type="GO" id="GO:0043295">
    <property type="term" value="F:glutathione binding"/>
    <property type="evidence" value="ECO:0007669"/>
    <property type="project" value="TreeGrafter"/>
</dbReference>
<evidence type="ECO:0000256" key="4">
    <source>
        <dbReference type="RuleBase" id="RU003494"/>
    </source>
</evidence>
<dbReference type="SFLD" id="SFLDG00358">
    <property type="entry name" value="Main_(cytGST)"/>
    <property type="match status" value="1"/>
</dbReference>
<protein>
    <recommendedName>
        <fullName evidence="1">glutathione transferase</fullName>
        <ecNumber evidence="1">2.5.1.18</ecNumber>
    </recommendedName>
</protein>
<dbReference type="PANTHER" id="PTHR43900:SF3">
    <property type="entry name" value="GLUTATHIONE S-TRANSFERASE RHO"/>
    <property type="match status" value="1"/>
</dbReference>
<dbReference type="PROSITE" id="PS50405">
    <property type="entry name" value="GST_CTER"/>
    <property type="match status" value="1"/>
</dbReference>
<evidence type="ECO:0000259" key="6">
    <source>
        <dbReference type="PROSITE" id="PS50405"/>
    </source>
</evidence>
<dbReference type="GO" id="GO:0006749">
    <property type="term" value="P:glutathione metabolic process"/>
    <property type="evidence" value="ECO:0007669"/>
    <property type="project" value="TreeGrafter"/>
</dbReference>
<accession>A0A0C9UKG8</accession>
<gene>
    <name evidence="7" type="ORF">M422DRAFT_273275</name>
</gene>
<dbReference type="GO" id="GO:0004364">
    <property type="term" value="F:glutathione transferase activity"/>
    <property type="evidence" value="ECO:0007669"/>
    <property type="project" value="UniProtKB-EC"/>
</dbReference>
<name>A0A0C9UKG8_SPHS4</name>
<dbReference type="InterPro" id="IPR004045">
    <property type="entry name" value="Glutathione_S-Trfase_N"/>
</dbReference>
<proteinExistence type="inferred from homology"/>
<dbReference type="InterPro" id="IPR036249">
    <property type="entry name" value="Thioredoxin-like_sf"/>
</dbReference>
<dbReference type="EMBL" id="KN837400">
    <property type="protein sequence ID" value="KIJ25755.1"/>
    <property type="molecule type" value="Genomic_DNA"/>
</dbReference>
<feature type="domain" description="GST C-terminal" evidence="6">
    <location>
        <begin position="74"/>
        <end position="198"/>
    </location>
</feature>
<dbReference type="FunFam" id="3.40.30.10:FF:000016">
    <property type="entry name" value="Glutathione S-transferase F2"/>
    <property type="match status" value="1"/>
</dbReference>
<dbReference type="SUPFAM" id="SSF52833">
    <property type="entry name" value="Thioredoxin-like"/>
    <property type="match status" value="1"/>
</dbReference>
<keyword evidence="2" id="KW-0808">Transferase</keyword>
<dbReference type="SUPFAM" id="SSF47616">
    <property type="entry name" value="GST C-terminal domain-like"/>
    <property type="match status" value="1"/>
</dbReference>
<organism evidence="7 8">
    <name type="scientific">Sphaerobolus stellatus (strain SS14)</name>
    <dbReference type="NCBI Taxonomy" id="990650"/>
    <lineage>
        <taxon>Eukaryota</taxon>
        <taxon>Fungi</taxon>
        <taxon>Dikarya</taxon>
        <taxon>Basidiomycota</taxon>
        <taxon>Agaricomycotina</taxon>
        <taxon>Agaricomycetes</taxon>
        <taxon>Phallomycetidae</taxon>
        <taxon>Geastrales</taxon>
        <taxon>Sphaerobolaceae</taxon>
        <taxon>Sphaerobolus</taxon>
    </lineage>
</organism>
<dbReference type="Pfam" id="PF00043">
    <property type="entry name" value="GST_C"/>
    <property type="match status" value="1"/>
</dbReference>
<dbReference type="InterPro" id="IPR036282">
    <property type="entry name" value="Glutathione-S-Trfase_C_sf"/>
</dbReference>
<dbReference type="OrthoDB" id="249703at2759"/>
<dbReference type="HOGENOM" id="CLU_011226_5_1_1"/>